<dbReference type="AlphaFoldDB" id="A0A6A2XUD1"/>
<reference evidence="3" key="1">
    <citation type="submission" date="2019-09" db="EMBL/GenBank/DDBJ databases">
        <title>Draft genome information of white flower Hibiscus syriacus.</title>
        <authorList>
            <person name="Kim Y.-M."/>
        </authorList>
    </citation>
    <scope>NUCLEOTIDE SEQUENCE [LARGE SCALE GENOMIC DNA]</scope>
    <source>
        <strain evidence="3">YM2019G1</strain>
    </source>
</reference>
<proteinExistence type="predicted"/>
<dbReference type="InterPro" id="IPR057622">
    <property type="entry name" value="CARM1-like_PH"/>
</dbReference>
<dbReference type="InterPro" id="IPR043128">
    <property type="entry name" value="Rev_trsase/Diguanyl_cyclase"/>
</dbReference>
<dbReference type="Proteomes" id="UP000436088">
    <property type="component" value="Unassembled WGS sequence"/>
</dbReference>
<comment type="caution">
    <text evidence="3">The sequence shown here is derived from an EMBL/GenBank/DDBJ whole genome shotgun (WGS) entry which is preliminary data.</text>
</comment>
<organism evidence="3 4">
    <name type="scientific">Hibiscus syriacus</name>
    <name type="common">Rose of Sharon</name>
    <dbReference type="NCBI Taxonomy" id="106335"/>
    <lineage>
        <taxon>Eukaryota</taxon>
        <taxon>Viridiplantae</taxon>
        <taxon>Streptophyta</taxon>
        <taxon>Embryophyta</taxon>
        <taxon>Tracheophyta</taxon>
        <taxon>Spermatophyta</taxon>
        <taxon>Magnoliopsida</taxon>
        <taxon>eudicotyledons</taxon>
        <taxon>Gunneridae</taxon>
        <taxon>Pentapetalae</taxon>
        <taxon>rosids</taxon>
        <taxon>malvids</taxon>
        <taxon>Malvales</taxon>
        <taxon>Malvaceae</taxon>
        <taxon>Malvoideae</taxon>
        <taxon>Hibiscus</taxon>
    </lineage>
</organism>
<keyword evidence="4" id="KW-1185">Reference proteome</keyword>
<name>A0A6A2XUD1_HIBSY</name>
<dbReference type="InterPro" id="IPR036875">
    <property type="entry name" value="Znf_CCHC_sf"/>
</dbReference>
<gene>
    <name evidence="3" type="ORF">F3Y22_tig00116984pilonHSYRG00095</name>
</gene>
<dbReference type="PROSITE" id="PS50158">
    <property type="entry name" value="ZF_CCHC"/>
    <property type="match status" value="1"/>
</dbReference>
<dbReference type="SMART" id="SM00343">
    <property type="entry name" value="ZnF_C2HC"/>
    <property type="match status" value="1"/>
</dbReference>
<dbReference type="CDD" id="cd01647">
    <property type="entry name" value="RT_LTR"/>
    <property type="match status" value="1"/>
</dbReference>
<dbReference type="SUPFAM" id="SSF56672">
    <property type="entry name" value="DNA/RNA polymerases"/>
    <property type="match status" value="1"/>
</dbReference>
<dbReference type="EMBL" id="VEPZ02001756">
    <property type="protein sequence ID" value="KAE8657644.1"/>
    <property type="molecule type" value="Genomic_DNA"/>
</dbReference>
<evidence type="ECO:0000259" key="2">
    <source>
        <dbReference type="PROSITE" id="PS50158"/>
    </source>
</evidence>
<dbReference type="GO" id="GO:0008270">
    <property type="term" value="F:zinc ion binding"/>
    <property type="evidence" value="ECO:0007669"/>
    <property type="project" value="UniProtKB-KW"/>
</dbReference>
<dbReference type="SUPFAM" id="SSF57756">
    <property type="entry name" value="Retrovirus zinc finger-like domains"/>
    <property type="match status" value="1"/>
</dbReference>
<dbReference type="InterPro" id="IPR043502">
    <property type="entry name" value="DNA/RNA_pol_sf"/>
</dbReference>
<feature type="domain" description="CCHC-type" evidence="2">
    <location>
        <begin position="284"/>
        <end position="298"/>
    </location>
</feature>
<keyword evidence="1" id="KW-0863">Zinc-finger</keyword>
<dbReference type="InterPro" id="IPR053134">
    <property type="entry name" value="RNA-dir_DNA_polymerase"/>
</dbReference>
<dbReference type="PANTHER" id="PTHR24559:SF444">
    <property type="entry name" value="REVERSE TRANSCRIPTASE DOMAIN-CONTAINING PROTEIN"/>
    <property type="match status" value="1"/>
</dbReference>
<sequence length="508" mass="58580">MEASAGLKPKRSEFTLAAVFKLFSSHSSSSSMPVTAWFNSDRGVAELRFCQDSKFIDGFSFDLGTSQIRKIIGNLRSMRKTSDSACVIFPPKVLRTLEKPLHEFHGHDGDILDLSRSKNYTTRASEVKWEIEMRVTVIHMPQVDKVKNMSLKECLYKIKGPFWTLEAILVHFKPSSASTPKMNMLKELRSLGAPEFKGEAEEGLVFTDLWLNDVKIMLDGLHCSEMEKLDGEISLLQGQARIGWTNVTMRASKDQVRWPFFSSKDQVTWSFFLEEFKNKFSGACFKCGETRHFIWDCPLMIGEPVQTERFATVPQRGRGQGQERNHSKSTTQPEICSTARVYNLKTNEDRDDPEIIVGYSARVKQICRGCPIRIQGIEFPYNLMELPFDEFEVTIKNKYHLLRIDDLLDQLKGALVFSKIDLRSGYHQLKIQERDIPKTTFRTWYDHYEFVVMPFGLTNAPATFMDLMNRVFQPYLDQFLVIFIDDILVYPKTNEEHDAHLQVILQTL</sequence>
<dbReference type="Gene3D" id="3.30.70.270">
    <property type="match status" value="1"/>
</dbReference>
<dbReference type="InterPro" id="IPR000477">
    <property type="entry name" value="RT_dom"/>
</dbReference>
<dbReference type="Pfam" id="PF25350">
    <property type="entry name" value="PH_PRMT_N"/>
    <property type="match status" value="1"/>
</dbReference>
<keyword evidence="1" id="KW-0862">Zinc</keyword>
<dbReference type="GO" id="GO:0003676">
    <property type="term" value="F:nucleic acid binding"/>
    <property type="evidence" value="ECO:0007669"/>
    <property type="project" value="InterPro"/>
</dbReference>
<evidence type="ECO:0000256" key="1">
    <source>
        <dbReference type="PROSITE-ProRule" id="PRU00047"/>
    </source>
</evidence>
<dbReference type="InterPro" id="IPR001878">
    <property type="entry name" value="Znf_CCHC"/>
</dbReference>
<accession>A0A6A2XUD1</accession>
<keyword evidence="1" id="KW-0479">Metal-binding</keyword>
<dbReference type="Pfam" id="PF00078">
    <property type="entry name" value="RVT_1"/>
    <property type="match status" value="1"/>
</dbReference>
<dbReference type="PANTHER" id="PTHR24559">
    <property type="entry name" value="TRANSPOSON TY3-I GAG-POL POLYPROTEIN"/>
    <property type="match status" value="1"/>
</dbReference>
<protein>
    <submittedName>
        <fullName evidence="3">RNA-directed DNA polymerase-like protein</fullName>
    </submittedName>
</protein>
<evidence type="ECO:0000313" key="4">
    <source>
        <dbReference type="Proteomes" id="UP000436088"/>
    </source>
</evidence>
<evidence type="ECO:0000313" key="3">
    <source>
        <dbReference type="EMBL" id="KAE8657644.1"/>
    </source>
</evidence>
<dbReference type="GO" id="GO:0003964">
    <property type="term" value="F:RNA-directed DNA polymerase activity"/>
    <property type="evidence" value="ECO:0007669"/>
    <property type="project" value="UniProtKB-KW"/>
</dbReference>